<dbReference type="Gene3D" id="2.60.40.10">
    <property type="entry name" value="Immunoglobulins"/>
    <property type="match status" value="1"/>
</dbReference>
<feature type="region of interest" description="Disordered" evidence="1">
    <location>
        <begin position="102"/>
        <end position="136"/>
    </location>
</feature>
<feature type="compositionally biased region" description="Low complexity" evidence="1">
    <location>
        <begin position="568"/>
        <end position="612"/>
    </location>
</feature>
<dbReference type="SMART" id="SM00409">
    <property type="entry name" value="IG"/>
    <property type="match status" value="1"/>
</dbReference>
<proteinExistence type="predicted"/>
<organism evidence="3 4">
    <name type="scientific">Fragariocoptes setiger</name>
    <dbReference type="NCBI Taxonomy" id="1670756"/>
    <lineage>
        <taxon>Eukaryota</taxon>
        <taxon>Metazoa</taxon>
        <taxon>Ecdysozoa</taxon>
        <taxon>Arthropoda</taxon>
        <taxon>Chelicerata</taxon>
        <taxon>Arachnida</taxon>
        <taxon>Acari</taxon>
        <taxon>Acariformes</taxon>
        <taxon>Trombidiformes</taxon>
        <taxon>Prostigmata</taxon>
        <taxon>Eupodina</taxon>
        <taxon>Eriophyoidea</taxon>
        <taxon>Phytoptidae</taxon>
        <taxon>Fragariocoptes</taxon>
    </lineage>
</organism>
<dbReference type="SUPFAM" id="SSF48726">
    <property type="entry name" value="Immunoglobulin"/>
    <property type="match status" value="1"/>
</dbReference>
<dbReference type="InterPro" id="IPR036179">
    <property type="entry name" value="Ig-like_dom_sf"/>
</dbReference>
<dbReference type="EMBL" id="JAIFTH010000160">
    <property type="protein sequence ID" value="KAG9510377.1"/>
    <property type="molecule type" value="Genomic_DNA"/>
</dbReference>
<gene>
    <name evidence="3" type="ORF">GZH46_01083</name>
</gene>
<feature type="compositionally biased region" description="Low complexity" evidence="1">
    <location>
        <begin position="254"/>
        <end position="263"/>
    </location>
</feature>
<feature type="non-terminal residue" evidence="3">
    <location>
        <position position="793"/>
    </location>
</feature>
<feature type="compositionally biased region" description="Polar residues" evidence="1">
    <location>
        <begin position="271"/>
        <end position="283"/>
    </location>
</feature>
<evidence type="ECO:0000313" key="4">
    <source>
        <dbReference type="Proteomes" id="UP000825002"/>
    </source>
</evidence>
<reference evidence="3 4" key="1">
    <citation type="submission" date="2020-10" db="EMBL/GenBank/DDBJ databases">
        <authorList>
            <person name="Klimov P.B."/>
            <person name="Dyachkov S.M."/>
            <person name="Chetverikov P.E."/>
        </authorList>
    </citation>
    <scope>NUCLEOTIDE SEQUENCE [LARGE SCALE GENOMIC DNA]</scope>
    <source>
        <strain evidence="3">BMOC 18-1129-001#AD2665</strain>
        <tissue evidence="3">Entire mites</tissue>
    </source>
</reference>
<dbReference type="PANTHER" id="PTHR21261">
    <property type="entry name" value="BEAT PROTEIN"/>
    <property type="match status" value="1"/>
</dbReference>
<dbReference type="PROSITE" id="PS50835">
    <property type="entry name" value="IG_LIKE"/>
    <property type="match status" value="1"/>
</dbReference>
<name>A0ABQ7SAE4_9ACAR</name>
<sequence>QDTHANKSTSTDSNSNVQNSDISFRRIAFQQIQANLQQQQQELLPADEQTDKQSGTQIAAEHSGAIYVHRTLSLHDRQCESTLDALNVEWCACAKQPASHHQQPITSCKSQTPAPTPANRQTKSLSKLKRSSDDAGSLTAPANVIQSMFIFQLRHLYQSLAHNSDKQRQTSKSAAATRIRRTKFRTGLRLIQFKDYKIYCKMKLKVKRHKANCHNCHIVSSNVVSLATTLVLIVQLTMHTLTASNVALVLASQPQPQHQPQAQSRHETTTHELSNSLLNTRPNSDLLLSTDDAWALEVNNNNSNNQSQSNGAGNESPSLLESSMRIVRLVAPHEAIESGSQNVTLDCVIKYDKKIDRRLTIKWYYNDDAMPVYQYIAELNTRTFNPKYERFIDKWSYEPPLALARVQWSSSSSARAGIAHTDEMIAHQPDVASPITNDNIAQHRALRLVRPTHELSGKFTCVVSSLENYDAKSTNLVVYVPAKRFDFYVQRVPGGYNVTCRAYGVFPRPQLTLYRHADPPAIGDTNWQRLRNSNNQQSVSTRAREPTYELSGTENDASDPNDGFDVLAAAGQQHHAAPASSGAHHSPLNSLLPLPSGTTQHTSAAGAVSTTSAARRARKLHVIGQDSSVVEHQQLSSGQLQLHKHVAAPVARIIATDERPTIAASAARRVGDRQLSRLTPYDDRTLTLDSSTTMTDNVDGDVNNNGALHDDLSDAQVSAATTDSMQYPSVHSAAANSNELFSVTSTALIEETSLSSQVATHFECQLTMEATNYSQSKSLALQRGILLAQHLTK</sequence>
<keyword evidence="4" id="KW-1185">Reference proteome</keyword>
<protein>
    <recommendedName>
        <fullName evidence="2">Ig-like domain-containing protein</fullName>
    </recommendedName>
</protein>
<feature type="region of interest" description="Disordered" evidence="1">
    <location>
        <begin position="522"/>
        <end position="612"/>
    </location>
</feature>
<evidence type="ECO:0000259" key="2">
    <source>
        <dbReference type="PROSITE" id="PS50835"/>
    </source>
</evidence>
<dbReference type="InterPro" id="IPR007110">
    <property type="entry name" value="Ig-like_dom"/>
</dbReference>
<feature type="non-terminal residue" evidence="3">
    <location>
        <position position="1"/>
    </location>
</feature>
<feature type="domain" description="Ig-like" evidence="2">
    <location>
        <begin position="317"/>
        <end position="477"/>
    </location>
</feature>
<dbReference type="InterPro" id="IPR003599">
    <property type="entry name" value="Ig_sub"/>
</dbReference>
<accession>A0ABQ7SAE4</accession>
<dbReference type="Proteomes" id="UP000825002">
    <property type="component" value="Unassembled WGS sequence"/>
</dbReference>
<feature type="compositionally biased region" description="Polar residues" evidence="1">
    <location>
        <begin position="525"/>
        <end position="541"/>
    </location>
</feature>
<comment type="caution">
    <text evidence="3">The sequence shown here is derived from an EMBL/GenBank/DDBJ whole genome shotgun (WGS) entry which is preliminary data.</text>
</comment>
<dbReference type="PANTHER" id="PTHR21261:SF2">
    <property type="entry name" value="GH04238P-RELATED"/>
    <property type="match status" value="1"/>
</dbReference>
<dbReference type="InterPro" id="IPR013783">
    <property type="entry name" value="Ig-like_fold"/>
</dbReference>
<evidence type="ECO:0000256" key="1">
    <source>
        <dbReference type="SAM" id="MobiDB-lite"/>
    </source>
</evidence>
<evidence type="ECO:0000313" key="3">
    <source>
        <dbReference type="EMBL" id="KAG9510377.1"/>
    </source>
</evidence>
<feature type="compositionally biased region" description="Polar residues" evidence="1">
    <location>
        <begin position="102"/>
        <end position="122"/>
    </location>
</feature>
<feature type="region of interest" description="Disordered" evidence="1">
    <location>
        <begin position="254"/>
        <end position="283"/>
    </location>
</feature>